<keyword evidence="2" id="KW-1185">Reference proteome</keyword>
<proteinExistence type="predicted"/>
<evidence type="ECO:0000313" key="1">
    <source>
        <dbReference type="EMBL" id="CAF2875703.1"/>
    </source>
</evidence>
<name>A0A7R8CNI6_LEPSM</name>
<organism evidence="1 2">
    <name type="scientific">Lepeophtheirus salmonis</name>
    <name type="common">Salmon louse</name>
    <name type="synonym">Caligus salmonis</name>
    <dbReference type="NCBI Taxonomy" id="72036"/>
    <lineage>
        <taxon>Eukaryota</taxon>
        <taxon>Metazoa</taxon>
        <taxon>Ecdysozoa</taxon>
        <taxon>Arthropoda</taxon>
        <taxon>Crustacea</taxon>
        <taxon>Multicrustacea</taxon>
        <taxon>Hexanauplia</taxon>
        <taxon>Copepoda</taxon>
        <taxon>Siphonostomatoida</taxon>
        <taxon>Caligidae</taxon>
        <taxon>Lepeophtheirus</taxon>
    </lineage>
</organism>
<dbReference type="EMBL" id="HG994581">
    <property type="protein sequence ID" value="CAF2875703.1"/>
    <property type="molecule type" value="Genomic_DNA"/>
</dbReference>
<evidence type="ECO:0000313" key="2">
    <source>
        <dbReference type="Proteomes" id="UP000675881"/>
    </source>
</evidence>
<accession>A0A7R8CNI6</accession>
<reference evidence="1" key="1">
    <citation type="submission" date="2021-02" db="EMBL/GenBank/DDBJ databases">
        <authorList>
            <person name="Bekaert M."/>
        </authorList>
    </citation>
    <scope>NUCLEOTIDE SEQUENCE</scope>
    <source>
        <strain evidence="1">IoA-00</strain>
    </source>
</reference>
<dbReference type="AlphaFoldDB" id="A0A7R8CNI6"/>
<protein>
    <submittedName>
        <fullName evidence="1">(salmon louse) hypothetical protein</fullName>
    </submittedName>
</protein>
<dbReference type="Proteomes" id="UP000675881">
    <property type="component" value="Chromosome 2"/>
</dbReference>
<gene>
    <name evidence="1" type="ORF">LSAA_6344</name>
</gene>
<sequence>MQIRRCANQAKQNWDMPSRKMSQRPPRNRINPTGSGWKCSARYSKVAKKIVHIGQFWICTQSISEEKVTIFKKVWETQTLKSFQPYAKDINKDVVVIAAGTNILIHPATKRTKKQEVQHKGLGSLMFRLMKILLHNYDGRGYWMMEDLRYHQFMKAPMTSKTTINPQ</sequence>